<dbReference type="InterPro" id="IPR005467">
    <property type="entry name" value="His_kinase_dom"/>
</dbReference>
<evidence type="ECO:0000259" key="16">
    <source>
        <dbReference type="PROSITE" id="PS50109"/>
    </source>
</evidence>
<dbReference type="Gene3D" id="3.30.565.10">
    <property type="entry name" value="Histidine kinase-like ATPase, C-terminal domain"/>
    <property type="match status" value="1"/>
</dbReference>
<dbReference type="Pfam" id="PF02518">
    <property type="entry name" value="HATPase_c"/>
    <property type="match status" value="1"/>
</dbReference>
<dbReference type="Proteomes" id="UP001314681">
    <property type="component" value="Unassembled WGS sequence"/>
</dbReference>
<dbReference type="CDD" id="cd00075">
    <property type="entry name" value="HATPase"/>
    <property type="match status" value="1"/>
</dbReference>
<dbReference type="Pfam" id="PF00512">
    <property type="entry name" value="HisKA"/>
    <property type="match status" value="1"/>
</dbReference>
<comment type="caution">
    <text evidence="18">The sequence shown here is derived from an EMBL/GenBank/DDBJ whole genome shotgun (WGS) entry which is preliminary data.</text>
</comment>
<dbReference type="InterPro" id="IPR050398">
    <property type="entry name" value="HssS/ArlS-like"/>
</dbReference>
<dbReference type="SUPFAM" id="SSF55874">
    <property type="entry name" value="ATPase domain of HSP90 chaperone/DNA topoisomerase II/histidine kinase"/>
    <property type="match status" value="1"/>
</dbReference>
<accession>A0ABS6K290</accession>
<keyword evidence="10" id="KW-0843">Virulence</keyword>
<evidence type="ECO:0000313" key="19">
    <source>
        <dbReference type="Proteomes" id="UP001314681"/>
    </source>
</evidence>
<evidence type="ECO:0000256" key="1">
    <source>
        <dbReference type="ARBA" id="ARBA00000085"/>
    </source>
</evidence>
<dbReference type="InterPro" id="IPR036890">
    <property type="entry name" value="HATPase_C_sf"/>
</dbReference>
<comment type="function">
    <text evidence="12">Member of the two-component regulatory system HssS/HssR involved in intracellular heme homeostasis and tempering of staphylococcal virulence. HssS functions as a heme sensor histidine kinase which is autophosphorylated at a histidine residue and transfers its phosphate group to an aspartate residue of HssR. HssR/HssS activates the expression of hrtAB, an efflux pump, in response to extracellular heme, hemin, hemoglobin or blood.</text>
</comment>
<evidence type="ECO:0000256" key="11">
    <source>
        <dbReference type="ARBA" id="ARBA00023136"/>
    </source>
</evidence>
<evidence type="ECO:0000256" key="9">
    <source>
        <dbReference type="ARBA" id="ARBA00023012"/>
    </source>
</evidence>
<dbReference type="Pfam" id="PF00672">
    <property type="entry name" value="HAMP"/>
    <property type="match status" value="1"/>
</dbReference>
<evidence type="ECO:0000256" key="3">
    <source>
        <dbReference type="ARBA" id="ARBA00012438"/>
    </source>
</evidence>
<dbReference type="EC" id="2.7.13.3" evidence="3"/>
<sequence length="470" mass="53901">MNNQTDSQQKNSQLKNSQPKNRRQTKIRNKHIKFYNSISFKLTVIVFLSFAVTNLISSGILNQVERPRVEGFMEDQLRGKLLDFERIYNELGIHPNEAAKYFADPSIEVRVCSDVRELVEEGLISEEGALKVDKGEAVNLPPDRDRRLPCSIGKIGNQVVVISPHVMRNFASQFDRYQKLFILITMLLGLMLVWLVIHLAVKRIKKVNQGVTEIAGGNFDILLPEMGNDEMSELSHNFNIMAEELRSNEYLHKEFVSSVSHEFKTPIASMKGYAKALKEQTLSEEKRSQYLDILIEESGRLSNLATNLLRISELNHVVIQKQFQTIQLDEQIRDILIRLQNKWEEKDLNLELELDEIAYSCDEELLHNVWYNLLINAIKFSPTGGTLWITLKQQNTHILFRVKDEGPGIAEEDQERIFHNFYKVDRSRNTEGNGLGLPLALKIVQLHEGTIRVESEPGRGASFIVELPGH</sequence>
<evidence type="ECO:0000256" key="10">
    <source>
        <dbReference type="ARBA" id="ARBA00023026"/>
    </source>
</evidence>
<evidence type="ECO:0000256" key="4">
    <source>
        <dbReference type="ARBA" id="ARBA00022553"/>
    </source>
</evidence>
<feature type="region of interest" description="Disordered" evidence="14">
    <location>
        <begin position="1"/>
        <end position="26"/>
    </location>
</feature>
<evidence type="ECO:0000256" key="12">
    <source>
        <dbReference type="ARBA" id="ARBA00037219"/>
    </source>
</evidence>
<evidence type="ECO:0000256" key="5">
    <source>
        <dbReference type="ARBA" id="ARBA00022679"/>
    </source>
</evidence>
<feature type="domain" description="HAMP" evidence="17">
    <location>
        <begin position="198"/>
        <end position="250"/>
    </location>
</feature>
<evidence type="ECO:0000256" key="7">
    <source>
        <dbReference type="ARBA" id="ARBA00022777"/>
    </source>
</evidence>
<dbReference type="SMART" id="SM00387">
    <property type="entry name" value="HATPase_c"/>
    <property type="match status" value="1"/>
</dbReference>
<feature type="compositionally biased region" description="Low complexity" evidence="14">
    <location>
        <begin position="7"/>
        <end position="19"/>
    </location>
</feature>
<dbReference type="InterPro" id="IPR003661">
    <property type="entry name" value="HisK_dim/P_dom"/>
</dbReference>
<dbReference type="InterPro" id="IPR004358">
    <property type="entry name" value="Sig_transdc_His_kin-like_C"/>
</dbReference>
<name>A0ABS6K290_9FIRM</name>
<dbReference type="RefSeq" id="WP_158351824.1">
    <property type="nucleotide sequence ID" value="NZ_JAHQCX010000001.1"/>
</dbReference>
<keyword evidence="11 15" id="KW-0472">Membrane</keyword>
<keyword evidence="19" id="KW-1185">Reference proteome</keyword>
<dbReference type="Gene3D" id="6.10.340.10">
    <property type="match status" value="1"/>
</dbReference>
<evidence type="ECO:0000256" key="13">
    <source>
        <dbReference type="ARBA" id="ARBA00040841"/>
    </source>
</evidence>
<dbReference type="SMART" id="SM00304">
    <property type="entry name" value="HAMP"/>
    <property type="match status" value="1"/>
</dbReference>
<dbReference type="EMBL" id="JAHQCX010000001">
    <property type="protein sequence ID" value="MBU9724696.1"/>
    <property type="molecule type" value="Genomic_DNA"/>
</dbReference>
<dbReference type="PRINTS" id="PR00344">
    <property type="entry name" value="BCTRLSENSOR"/>
</dbReference>
<evidence type="ECO:0000256" key="14">
    <source>
        <dbReference type="SAM" id="MobiDB-lite"/>
    </source>
</evidence>
<dbReference type="InterPro" id="IPR003660">
    <property type="entry name" value="HAMP_dom"/>
</dbReference>
<keyword evidence="6 15" id="KW-0812">Transmembrane</keyword>
<keyword evidence="9" id="KW-0902">Two-component regulatory system</keyword>
<dbReference type="PROSITE" id="PS50885">
    <property type="entry name" value="HAMP"/>
    <property type="match status" value="1"/>
</dbReference>
<dbReference type="GO" id="GO:0016301">
    <property type="term" value="F:kinase activity"/>
    <property type="evidence" value="ECO:0007669"/>
    <property type="project" value="UniProtKB-KW"/>
</dbReference>
<comment type="catalytic activity">
    <reaction evidence="1">
        <text>ATP + protein L-histidine = ADP + protein N-phospho-L-histidine.</text>
        <dbReference type="EC" id="2.7.13.3"/>
    </reaction>
</comment>
<dbReference type="CDD" id="cd00082">
    <property type="entry name" value="HisKA"/>
    <property type="match status" value="1"/>
</dbReference>
<gene>
    <name evidence="18" type="ORF">KTH90_01575</name>
</gene>
<proteinExistence type="predicted"/>
<evidence type="ECO:0000256" key="2">
    <source>
        <dbReference type="ARBA" id="ARBA00004141"/>
    </source>
</evidence>
<evidence type="ECO:0000256" key="6">
    <source>
        <dbReference type="ARBA" id="ARBA00022692"/>
    </source>
</evidence>
<dbReference type="PANTHER" id="PTHR45528:SF11">
    <property type="entry name" value="HISTIDINE KINASE"/>
    <property type="match status" value="1"/>
</dbReference>
<evidence type="ECO:0000259" key="17">
    <source>
        <dbReference type="PROSITE" id="PS50885"/>
    </source>
</evidence>
<reference evidence="18 19" key="1">
    <citation type="submission" date="2021-06" db="EMBL/GenBank/DDBJ databases">
        <title>Description of novel taxa of the family Lachnospiraceae.</title>
        <authorList>
            <person name="Chaplin A.V."/>
            <person name="Sokolova S.R."/>
            <person name="Pikina A.P."/>
            <person name="Korzhanova M."/>
            <person name="Belova V."/>
            <person name="Korostin D."/>
            <person name="Efimov B.A."/>
        </authorList>
    </citation>
    <scope>NUCLEOTIDE SEQUENCE [LARGE SCALE GENOMIC DNA]</scope>
    <source>
        <strain evidence="18 19">ASD4241</strain>
    </source>
</reference>
<feature type="domain" description="Histidine kinase" evidence="16">
    <location>
        <begin position="258"/>
        <end position="470"/>
    </location>
</feature>
<keyword evidence="4" id="KW-0597">Phosphoprotein</keyword>
<feature type="transmembrane region" description="Helical" evidence="15">
    <location>
        <begin position="38"/>
        <end position="61"/>
    </location>
</feature>
<dbReference type="SUPFAM" id="SSF158472">
    <property type="entry name" value="HAMP domain-like"/>
    <property type="match status" value="1"/>
</dbReference>
<dbReference type="InterPro" id="IPR003594">
    <property type="entry name" value="HATPase_dom"/>
</dbReference>
<dbReference type="SUPFAM" id="SSF47384">
    <property type="entry name" value="Homodimeric domain of signal transducing histidine kinase"/>
    <property type="match status" value="1"/>
</dbReference>
<dbReference type="SMART" id="SM00388">
    <property type="entry name" value="HisKA"/>
    <property type="match status" value="1"/>
</dbReference>
<keyword evidence="5" id="KW-0808">Transferase</keyword>
<evidence type="ECO:0000256" key="8">
    <source>
        <dbReference type="ARBA" id="ARBA00022989"/>
    </source>
</evidence>
<dbReference type="Gene3D" id="1.10.287.130">
    <property type="match status" value="1"/>
</dbReference>
<evidence type="ECO:0000313" key="18">
    <source>
        <dbReference type="EMBL" id="MBU9724696.1"/>
    </source>
</evidence>
<dbReference type="InterPro" id="IPR036097">
    <property type="entry name" value="HisK_dim/P_sf"/>
</dbReference>
<protein>
    <recommendedName>
        <fullName evidence="13">Heme sensor protein HssS</fullName>
        <ecNumber evidence="3">2.7.13.3</ecNumber>
    </recommendedName>
</protein>
<dbReference type="CDD" id="cd06225">
    <property type="entry name" value="HAMP"/>
    <property type="match status" value="1"/>
</dbReference>
<dbReference type="PANTHER" id="PTHR45528">
    <property type="entry name" value="SENSOR HISTIDINE KINASE CPXA"/>
    <property type="match status" value="1"/>
</dbReference>
<dbReference type="PROSITE" id="PS50109">
    <property type="entry name" value="HIS_KIN"/>
    <property type="match status" value="1"/>
</dbReference>
<keyword evidence="8 15" id="KW-1133">Transmembrane helix</keyword>
<keyword evidence="7 18" id="KW-0418">Kinase</keyword>
<feature type="transmembrane region" description="Helical" evidence="15">
    <location>
        <begin position="180"/>
        <end position="201"/>
    </location>
</feature>
<comment type="subcellular location">
    <subcellularLocation>
        <location evidence="2">Membrane</location>
        <topology evidence="2">Multi-pass membrane protein</topology>
    </subcellularLocation>
</comment>
<organism evidence="18 19">
    <name type="scientific">Diplocloster modestus</name>
    <dbReference type="NCBI Taxonomy" id="2850322"/>
    <lineage>
        <taxon>Bacteria</taxon>
        <taxon>Bacillati</taxon>
        <taxon>Bacillota</taxon>
        <taxon>Clostridia</taxon>
        <taxon>Lachnospirales</taxon>
        <taxon>Lachnospiraceae</taxon>
        <taxon>Diplocloster</taxon>
    </lineage>
</organism>
<evidence type="ECO:0000256" key="15">
    <source>
        <dbReference type="SAM" id="Phobius"/>
    </source>
</evidence>